<protein>
    <submittedName>
        <fullName evidence="5">Glycerate kinase</fullName>
    </submittedName>
</protein>
<dbReference type="PANTHER" id="PTHR21599:SF0">
    <property type="entry name" value="GLYCERATE KINASE"/>
    <property type="match status" value="1"/>
</dbReference>
<dbReference type="GO" id="GO:0008887">
    <property type="term" value="F:glycerate kinase activity"/>
    <property type="evidence" value="ECO:0007669"/>
    <property type="project" value="UniProtKB-UniRule"/>
</dbReference>
<dbReference type="InterPro" id="IPR036129">
    <property type="entry name" value="Glycerate_kinase_sf"/>
</dbReference>
<keyword evidence="2 4" id="KW-0808">Transferase</keyword>
<dbReference type="OrthoDB" id="9774290at2"/>
<evidence type="ECO:0000256" key="2">
    <source>
        <dbReference type="ARBA" id="ARBA00022679"/>
    </source>
</evidence>
<evidence type="ECO:0000256" key="3">
    <source>
        <dbReference type="ARBA" id="ARBA00022777"/>
    </source>
</evidence>
<dbReference type="SUPFAM" id="SSF110738">
    <property type="entry name" value="Glycerate kinase I"/>
    <property type="match status" value="1"/>
</dbReference>
<organism evidence="5 6">
    <name type="scientific">Aggregatimonas sangjinii</name>
    <dbReference type="NCBI Taxonomy" id="2583587"/>
    <lineage>
        <taxon>Bacteria</taxon>
        <taxon>Pseudomonadati</taxon>
        <taxon>Bacteroidota</taxon>
        <taxon>Flavobacteriia</taxon>
        <taxon>Flavobacteriales</taxon>
        <taxon>Flavobacteriaceae</taxon>
        <taxon>Aggregatimonas</taxon>
    </lineage>
</organism>
<sequence>MKNTALRVLLLPDKFKGSLSAEGVIAALGKGIYSVFPEVDIHSVIVSDGGDGFLDSIHKKLGCDQIFMVTEDPLGRKINAAYLWDAHRKTAYVEMAKAAGLELLAEDERHVMKTSSYGTGLQIKDAIEKGAESIYVGLGGSATNDGGIGIAGALGFEFRDSRGNRLAPTSGNLTKISHIKRSADAVSLEKTAIFAVNDVANPLYGKKGAAYTYGKQKGASAQQIVLLDKGLKRLSKLVREQLFKNAAAISGAGAAGGAAYGLKVFLNAEFIPGTEFLFKITELEMLLASKTFDYIITGEGKLDEQTANGKLIKGVVQLGRAYNIPVIAVCGKSELGKEQYTPMGLDQVLEIHKKNMTLDYSMRHASELIENQVATYFRSISAN</sequence>
<accession>A0A5B7SSL6</accession>
<comment type="similarity">
    <text evidence="1 4">Belongs to the glycerate kinase type-1 family.</text>
</comment>
<dbReference type="InterPro" id="IPR018197">
    <property type="entry name" value="Glycerate_kinase_RE-like"/>
</dbReference>
<evidence type="ECO:0000313" key="6">
    <source>
        <dbReference type="Proteomes" id="UP000310017"/>
    </source>
</evidence>
<dbReference type="RefSeq" id="WP_138852645.1">
    <property type="nucleotide sequence ID" value="NZ_CP040710.1"/>
</dbReference>
<dbReference type="GO" id="GO:0031388">
    <property type="term" value="P:organic acid phosphorylation"/>
    <property type="evidence" value="ECO:0007669"/>
    <property type="project" value="UniProtKB-UniRule"/>
</dbReference>
<gene>
    <name evidence="5" type="ORF">FGM00_09315</name>
</gene>
<dbReference type="NCBIfam" id="TIGR00045">
    <property type="entry name" value="glycerate kinase"/>
    <property type="match status" value="1"/>
</dbReference>
<name>A0A5B7SSL6_9FLAO</name>
<evidence type="ECO:0000256" key="1">
    <source>
        <dbReference type="ARBA" id="ARBA00006284"/>
    </source>
</evidence>
<dbReference type="InterPro" id="IPR004381">
    <property type="entry name" value="Glycerate_kinase"/>
</dbReference>
<dbReference type="Pfam" id="PF02595">
    <property type="entry name" value="Gly_kinase"/>
    <property type="match status" value="1"/>
</dbReference>
<dbReference type="EMBL" id="CP040710">
    <property type="protein sequence ID" value="QCX00299.1"/>
    <property type="molecule type" value="Genomic_DNA"/>
</dbReference>
<evidence type="ECO:0000256" key="4">
    <source>
        <dbReference type="PIRNR" id="PIRNR006078"/>
    </source>
</evidence>
<evidence type="ECO:0000313" key="5">
    <source>
        <dbReference type="EMBL" id="QCX00299.1"/>
    </source>
</evidence>
<dbReference type="KEGG" id="asag:FGM00_09315"/>
<reference evidence="5 6" key="1">
    <citation type="submission" date="2019-05" db="EMBL/GenBank/DDBJ databases">
        <title>Genome sequencing of F202Z8.</title>
        <authorList>
            <person name="Kwon Y.M."/>
        </authorList>
    </citation>
    <scope>NUCLEOTIDE SEQUENCE [LARGE SCALE GENOMIC DNA]</scope>
    <source>
        <strain evidence="5 6">F202Z8</strain>
    </source>
</reference>
<dbReference type="Gene3D" id="3.40.50.10350">
    <property type="entry name" value="Glycerate kinase, domain 1"/>
    <property type="match status" value="1"/>
</dbReference>
<dbReference type="Proteomes" id="UP000310017">
    <property type="component" value="Chromosome"/>
</dbReference>
<dbReference type="Gene3D" id="3.90.1510.10">
    <property type="entry name" value="Glycerate kinase, domain 2"/>
    <property type="match status" value="1"/>
</dbReference>
<proteinExistence type="inferred from homology"/>
<dbReference type="AlphaFoldDB" id="A0A5B7SSL6"/>
<keyword evidence="3 4" id="KW-0418">Kinase</keyword>
<dbReference type="PIRSF" id="PIRSF006078">
    <property type="entry name" value="GlxK"/>
    <property type="match status" value="1"/>
</dbReference>
<dbReference type="InterPro" id="IPR018193">
    <property type="entry name" value="Glyc_kinase_flavodox-like_fold"/>
</dbReference>
<keyword evidence="6" id="KW-1185">Reference proteome</keyword>
<dbReference type="PANTHER" id="PTHR21599">
    <property type="entry name" value="GLYCERATE KINASE"/>
    <property type="match status" value="1"/>
</dbReference>